<sequence>MNNQGSMIPDIPVVDLEHPDEDDIINSISKAVLDAWRHILSARGWLANRARYVIFEGHSINIWYDPWLNGRGLKDALGRELLTWGPPHQTPLSVLINNGKWTKPSRWNPTLEALWDEITQLDVGGIGDDILIWLDSRSG</sequence>
<gene>
    <name evidence="1" type="ORF">QJS10_CPB17g00609</name>
</gene>
<dbReference type="EMBL" id="JAUJYO010000017">
    <property type="protein sequence ID" value="KAK1291373.1"/>
    <property type="molecule type" value="Genomic_DNA"/>
</dbReference>
<organism evidence="1 2">
    <name type="scientific">Acorus calamus</name>
    <name type="common">Sweet flag</name>
    <dbReference type="NCBI Taxonomy" id="4465"/>
    <lineage>
        <taxon>Eukaryota</taxon>
        <taxon>Viridiplantae</taxon>
        <taxon>Streptophyta</taxon>
        <taxon>Embryophyta</taxon>
        <taxon>Tracheophyta</taxon>
        <taxon>Spermatophyta</taxon>
        <taxon>Magnoliopsida</taxon>
        <taxon>Liliopsida</taxon>
        <taxon>Acoraceae</taxon>
        <taxon>Acorus</taxon>
    </lineage>
</organism>
<accession>A0AAV9CQK1</accession>
<evidence type="ECO:0000313" key="1">
    <source>
        <dbReference type="EMBL" id="KAK1291373.1"/>
    </source>
</evidence>
<reference evidence="1" key="1">
    <citation type="journal article" date="2023" name="Nat. Commun.">
        <title>Diploid and tetraploid genomes of Acorus and the evolution of monocots.</title>
        <authorList>
            <person name="Ma L."/>
            <person name="Liu K.W."/>
            <person name="Li Z."/>
            <person name="Hsiao Y.Y."/>
            <person name="Qi Y."/>
            <person name="Fu T."/>
            <person name="Tang G.D."/>
            <person name="Zhang D."/>
            <person name="Sun W.H."/>
            <person name="Liu D.K."/>
            <person name="Li Y."/>
            <person name="Chen G.Z."/>
            <person name="Liu X.D."/>
            <person name="Liao X.Y."/>
            <person name="Jiang Y.T."/>
            <person name="Yu X."/>
            <person name="Hao Y."/>
            <person name="Huang J."/>
            <person name="Zhao X.W."/>
            <person name="Ke S."/>
            <person name="Chen Y.Y."/>
            <person name="Wu W.L."/>
            <person name="Hsu J.L."/>
            <person name="Lin Y.F."/>
            <person name="Huang M.D."/>
            <person name="Li C.Y."/>
            <person name="Huang L."/>
            <person name="Wang Z.W."/>
            <person name="Zhao X."/>
            <person name="Zhong W.Y."/>
            <person name="Peng D.H."/>
            <person name="Ahmad S."/>
            <person name="Lan S."/>
            <person name="Zhang J.S."/>
            <person name="Tsai W.C."/>
            <person name="Van de Peer Y."/>
            <person name="Liu Z.J."/>
        </authorList>
    </citation>
    <scope>NUCLEOTIDE SEQUENCE</scope>
    <source>
        <strain evidence="1">CP</strain>
    </source>
</reference>
<name>A0AAV9CQK1_ACOCL</name>
<proteinExistence type="predicted"/>
<keyword evidence="2" id="KW-1185">Reference proteome</keyword>
<protein>
    <submittedName>
        <fullName evidence="1">Uncharacterized protein</fullName>
    </submittedName>
</protein>
<dbReference type="AlphaFoldDB" id="A0AAV9CQK1"/>
<comment type="caution">
    <text evidence="1">The sequence shown here is derived from an EMBL/GenBank/DDBJ whole genome shotgun (WGS) entry which is preliminary data.</text>
</comment>
<reference evidence="1" key="2">
    <citation type="submission" date="2023-06" db="EMBL/GenBank/DDBJ databases">
        <authorList>
            <person name="Ma L."/>
            <person name="Liu K.-W."/>
            <person name="Li Z."/>
            <person name="Hsiao Y.-Y."/>
            <person name="Qi Y."/>
            <person name="Fu T."/>
            <person name="Tang G."/>
            <person name="Zhang D."/>
            <person name="Sun W.-H."/>
            <person name="Liu D.-K."/>
            <person name="Li Y."/>
            <person name="Chen G.-Z."/>
            <person name="Liu X.-D."/>
            <person name="Liao X.-Y."/>
            <person name="Jiang Y.-T."/>
            <person name="Yu X."/>
            <person name="Hao Y."/>
            <person name="Huang J."/>
            <person name="Zhao X.-W."/>
            <person name="Ke S."/>
            <person name="Chen Y.-Y."/>
            <person name="Wu W.-L."/>
            <person name="Hsu J.-L."/>
            <person name="Lin Y.-F."/>
            <person name="Huang M.-D."/>
            <person name="Li C.-Y."/>
            <person name="Huang L."/>
            <person name="Wang Z.-W."/>
            <person name="Zhao X."/>
            <person name="Zhong W.-Y."/>
            <person name="Peng D.-H."/>
            <person name="Ahmad S."/>
            <person name="Lan S."/>
            <person name="Zhang J.-S."/>
            <person name="Tsai W.-C."/>
            <person name="Van De Peer Y."/>
            <person name="Liu Z.-J."/>
        </authorList>
    </citation>
    <scope>NUCLEOTIDE SEQUENCE</scope>
    <source>
        <strain evidence="1">CP</strain>
        <tissue evidence="1">Leaves</tissue>
    </source>
</reference>
<dbReference type="Proteomes" id="UP001180020">
    <property type="component" value="Unassembled WGS sequence"/>
</dbReference>
<evidence type="ECO:0000313" key="2">
    <source>
        <dbReference type="Proteomes" id="UP001180020"/>
    </source>
</evidence>